<sequence>MSKVILMATFVLLHSLWCLFNIFGHFNFQYCLHLFPYYIFIDFLKRNLKEYVQNTDHEINLSQEIIQQVEKLRKCSENADGRLTENYEDAELETPTVGQMKSGVNIQQNIDVSFSELDTASSFKKFSPFVQRNNITETSEQISALSSETTLVQGTQYIFYDDNGEKFIIDNADFEEEETELVNIFNLNSASLSNISNIELGSYNQSIHFKPIPVNVSTVNSTDENGIFSQYRFSSGRERTN</sequence>
<organism evidence="1 2">
    <name type="scientific">Trichonephila clavipes</name>
    <name type="common">Golden silk orbweaver</name>
    <name type="synonym">Nephila clavipes</name>
    <dbReference type="NCBI Taxonomy" id="2585209"/>
    <lineage>
        <taxon>Eukaryota</taxon>
        <taxon>Metazoa</taxon>
        <taxon>Ecdysozoa</taxon>
        <taxon>Arthropoda</taxon>
        <taxon>Chelicerata</taxon>
        <taxon>Arachnida</taxon>
        <taxon>Araneae</taxon>
        <taxon>Araneomorphae</taxon>
        <taxon>Entelegynae</taxon>
        <taxon>Araneoidea</taxon>
        <taxon>Nephilidae</taxon>
        <taxon>Trichonephila</taxon>
    </lineage>
</organism>
<name>A0A8X7BE86_TRICX</name>
<dbReference type="Proteomes" id="UP000887159">
    <property type="component" value="Unassembled WGS sequence"/>
</dbReference>
<reference evidence="1" key="1">
    <citation type="submission" date="2020-08" db="EMBL/GenBank/DDBJ databases">
        <title>Multicomponent nature underlies the extraordinary mechanical properties of spider dragline silk.</title>
        <authorList>
            <person name="Kono N."/>
            <person name="Nakamura H."/>
            <person name="Mori M."/>
            <person name="Yoshida Y."/>
            <person name="Ohtoshi R."/>
            <person name="Malay A.D."/>
            <person name="Moran D.A.P."/>
            <person name="Tomita M."/>
            <person name="Numata K."/>
            <person name="Arakawa K."/>
        </authorList>
    </citation>
    <scope>NUCLEOTIDE SEQUENCE</scope>
</reference>
<proteinExistence type="predicted"/>
<evidence type="ECO:0000313" key="2">
    <source>
        <dbReference type="Proteomes" id="UP000887159"/>
    </source>
</evidence>
<evidence type="ECO:0000313" key="1">
    <source>
        <dbReference type="EMBL" id="GFY27424.1"/>
    </source>
</evidence>
<accession>A0A8X7BE86</accession>
<gene>
    <name evidence="1" type="ORF">TNCV_2070441</name>
</gene>
<comment type="caution">
    <text evidence="1">The sequence shown here is derived from an EMBL/GenBank/DDBJ whole genome shotgun (WGS) entry which is preliminary data.</text>
</comment>
<protein>
    <submittedName>
        <fullName evidence="1">Uncharacterized protein</fullName>
    </submittedName>
</protein>
<dbReference type="EMBL" id="BMAU01021379">
    <property type="protein sequence ID" value="GFY27424.1"/>
    <property type="molecule type" value="Genomic_DNA"/>
</dbReference>
<keyword evidence="2" id="KW-1185">Reference proteome</keyword>
<dbReference type="AlphaFoldDB" id="A0A8X7BE86"/>